<proteinExistence type="predicted"/>
<name>A0A841U4L2_9BACL</name>
<gene>
    <name evidence="1" type="ORF">H7B90_16570</name>
</gene>
<dbReference type="RefSeq" id="WP_185137006.1">
    <property type="nucleotide sequence ID" value="NZ_JACJVR010000064.1"/>
</dbReference>
<protein>
    <submittedName>
        <fullName evidence="1">Uncharacterized protein</fullName>
    </submittedName>
</protein>
<dbReference type="Proteomes" id="UP000553776">
    <property type="component" value="Unassembled WGS sequence"/>
</dbReference>
<reference evidence="1 2" key="1">
    <citation type="submission" date="2020-08" db="EMBL/GenBank/DDBJ databases">
        <title>Cohnella phylogeny.</title>
        <authorList>
            <person name="Dunlap C."/>
        </authorList>
    </citation>
    <scope>NUCLEOTIDE SEQUENCE [LARGE SCALE GENOMIC DNA]</scope>
    <source>
        <strain evidence="1 2">DSM 25239</strain>
    </source>
</reference>
<organism evidence="1 2">
    <name type="scientific">Cohnella xylanilytica</name>
    <dbReference type="NCBI Taxonomy" id="557555"/>
    <lineage>
        <taxon>Bacteria</taxon>
        <taxon>Bacillati</taxon>
        <taxon>Bacillota</taxon>
        <taxon>Bacilli</taxon>
        <taxon>Bacillales</taxon>
        <taxon>Paenibacillaceae</taxon>
        <taxon>Cohnella</taxon>
    </lineage>
</organism>
<evidence type="ECO:0000313" key="1">
    <source>
        <dbReference type="EMBL" id="MBB6693021.1"/>
    </source>
</evidence>
<dbReference type="EMBL" id="JACJVR010000064">
    <property type="protein sequence ID" value="MBB6693021.1"/>
    <property type="molecule type" value="Genomic_DNA"/>
</dbReference>
<dbReference type="AlphaFoldDB" id="A0A841U4L2"/>
<sequence>MTKQYAIDLAKRLYRDNDRSYFVIQDPKTEEYRVIEKAEKERDNLNRFVVFSIETDD</sequence>
<evidence type="ECO:0000313" key="2">
    <source>
        <dbReference type="Proteomes" id="UP000553776"/>
    </source>
</evidence>
<comment type="caution">
    <text evidence="1">The sequence shown here is derived from an EMBL/GenBank/DDBJ whole genome shotgun (WGS) entry which is preliminary data.</text>
</comment>
<accession>A0A841U4L2</accession>
<keyword evidence="2" id="KW-1185">Reference proteome</keyword>